<accession>A0ABT1C8V8</accession>
<evidence type="ECO:0000313" key="1">
    <source>
        <dbReference type="EMBL" id="MCO6051103.1"/>
    </source>
</evidence>
<sequence>MISRLLAGAQDRMEKRRRYNRLVNEIVGMSSRDISDLRADRGQMLRDAYREVYGA</sequence>
<comment type="caution">
    <text evidence="1">The sequence shown here is derived from an EMBL/GenBank/DDBJ whole genome shotgun (WGS) entry which is preliminary data.</text>
</comment>
<proteinExistence type="predicted"/>
<gene>
    <name evidence="1" type="ORF">NGM99_15065</name>
</gene>
<evidence type="ECO:0008006" key="3">
    <source>
        <dbReference type="Google" id="ProtNLM"/>
    </source>
</evidence>
<keyword evidence="2" id="KW-1185">Reference proteome</keyword>
<dbReference type="RefSeq" id="WP_252820342.1">
    <property type="nucleotide sequence ID" value="NZ_JAMXQS010000007.1"/>
</dbReference>
<organism evidence="1 2">
    <name type="scientific">Mesorhizobium liriopis</name>
    <dbReference type="NCBI Taxonomy" id="2953882"/>
    <lineage>
        <taxon>Bacteria</taxon>
        <taxon>Pseudomonadati</taxon>
        <taxon>Pseudomonadota</taxon>
        <taxon>Alphaproteobacteria</taxon>
        <taxon>Hyphomicrobiales</taxon>
        <taxon>Phyllobacteriaceae</taxon>
        <taxon>Mesorhizobium</taxon>
    </lineage>
</organism>
<dbReference type="Proteomes" id="UP001205906">
    <property type="component" value="Unassembled WGS sequence"/>
</dbReference>
<evidence type="ECO:0000313" key="2">
    <source>
        <dbReference type="Proteomes" id="UP001205906"/>
    </source>
</evidence>
<name>A0ABT1C8V8_9HYPH</name>
<dbReference type="EMBL" id="JAMXQS010000007">
    <property type="protein sequence ID" value="MCO6051103.1"/>
    <property type="molecule type" value="Genomic_DNA"/>
</dbReference>
<protein>
    <recommendedName>
        <fullName evidence="3">DUF1127 domain-containing protein</fullName>
    </recommendedName>
</protein>
<reference evidence="1 2" key="1">
    <citation type="submission" date="2022-06" db="EMBL/GenBank/DDBJ databases">
        <title>Mesorhizobium sp. strain RP14 Genome sequencing and assembly.</title>
        <authorList>
            <person name="Kim I."/>
        </authorList>
    </citation>
    <scope>NUCLEOTIDE SEQUENCE [LARGE SCALE GENOMIC DNA]</scope>
    <source>
        <strain evidence="2">RP14(2022)</strain>
    </source>
</reference>